<dbReference type="AlphaFoldDB" id="A0A078MPY0"/>
<dbReference type="InterPro" id="IPR040999">
    <property type="entry name" value="Mak_N_cap"/>
</dbReference>
<feature type="domain" description="Maltokinase N-terminal cap" evidence="5">
    <location>
        <begin position="20"/>
        <end position="102"/>
    </location>
</feature>
<keyword evidence="4" id="KW-0067">ATP-binding</keyword>
<evidence type="ECO:0000256" key="4">
    <source>
        <dbReference type="ARBA" id="ARBA00022840"/>
    </source>
</evidence>
<protein>
    <submittedName>
        <fullName evidence="6">Glycogen branching enzyme</fullName>
    </submittedName>
</protein>
<reference evidence="6" key="1">
    <citation type="submission" date="2014-07" db="EMBL/GenBank/DDBJ databases">
        <authorList>
            <person name="Urmite Genomes Urmite Genomes"/>
        </authorList>
    </citation>
    <scope>NUCLEOTIDE SEQUENCE</scope>
    <source>
        <strain evidence="6">11W110_air</strain>
    </source>
</reference>
<sequence>MALIYDATLRPTKTEMIAAWLPGTDWFTGPARPEVERVAAFRWDDPDGEVGIETHLVSVDGAVLQVPLTYRAAPLAGADAYLLGTMDHSVLGQRWVYDAVGDPVYAAALAAAVLDGQDQAEQLTPDGHVLPPTVALTGTGYPEGQDLVEGLDDGPDGPASTLTAAGLVFSVLRKPDLDGPAVQAPALTATWAGQDVPVVLAYVSGQQPGAGDGIDAAGPGAGTDTAG</sequence>
<dbReference type="PATRIC" id="fig|1461584.3.peg.1668"/>
<organism evidence="6">
    <name type="scientific">Arthrobacter saudimassiliensis</name>
    <dbReference type="NCBI Taxonomy" id="1461584"/>
    <lineage>
        <taxon>Bacteria</taxon>
        <taxon>Bacillati</taxon>
        <taxon>Actinomycetota</taxon>
        <taxon>Actinomycetes</taxon>
        <taxon>Micrococcales</taxon>
        <taxon>Micrococcaceae</taxon>
        <taxon>Arthrobacter</taxon>
    </lineage>
</organism>
<evidence type="ECO:0000313" key="6">
    <source>
        <dbReference type="EMBL" id="CEA08339.1"/>
    </source>
</evidence>
<evidence type="ECO:0000259" key="5">
    <source>
        <dbReference type="Pfam" id="PF18085"/>
    </source>
</evidence>
<proteinExistence type="predicted"/>
<dbReference type="Pfam" id="PF18085">
    <property type="entry name" value="Mak_N_cap"/>
    <property type="match status" value="1"/>
</dbReference>
<evidence type="ECO:0000256" key="1">
    <source>
        <dbReference type="ARBA" id="ARBA00022679"/>
    </source>
</evidence>
<accession>A0A078MPY0</accession>
<dbReference type="NCBIfam" id="NF047744">
    <property type="entry name" value="CG0192_rel"/>
    <property type="match status" value="1"/>
</dbReference>
<dbReference type="GO" id="GO:0016301">
    <property type="term" value="F:kinase activity"/>
    <property type="evidence" value="ECO:0007669"/>
    <property type="project" value="UniProtKB-KW"/>
</dbReference>
<keyword evidence="2" id="KW-0547">Nucleotide-binding</keyword>
<name>A0A078MPY0_9MICC</name>
<gene>
    <name evidence="6" type="ORF">BN1051_01681</name>
</gene>
<keyword evidence="3" id="KW-0418">Kinase</keyword>
<keyword evidence="1" id="KW-0808">Transferase</keyword>
<evidence type="ECO:0000256" key="2">
    <source>
        <dbReference type="ARBA" id="ARBA00022741"/>
    </source>
</evidence>
<evidence type="ECO:0000256" key="3">
    <source>
        <dbReference type="ARBA" id="ARBA00022777"/>
    </source>
</evidence>
<dbReference type="EMBL" id="LN483070">
    <property type="protein sequence ID" value="CEA08339.1"/>
    <property type="molecule type" value="Genomic_DNA"/>
</dbReference>
<dbReference type="GO" id="GO:0005524">
    <property type="term" value="F:ATP binding"/>
    <property type="evidence" value="ECO:0007669"/>
    <property type="project" value="UniProtKB-KW"/>
</dbReference>